<dbReference type="AlphaFoldDB" id="A0A9N8DAL1"/>
<gene>
    <name evidence="1" type="ORF">SEMRO_54_G031930.2</name>
</gene>
<evidence type="ECO:0000313" key="1">
    <source>
        <dbReference type="EMBL" id="CAB9499134.1"/>
    </source>
</evidence>
<dbReference type="Proteomes" id="UP001153069">
    <property type="component" value="Unassembled WGS sequence"/>
</dbReference>
<keyword evidence="2" id="KW-1185">Reference proteome</keyword>
<dbReference type="Gene3D" id="3.80.10.10">
    <property type="entry name" value="Ribonuclease Inhibitor"/>
    <property type="match status" value="1"/>
</dbReference>
<accession>A0A9N8DAL1</accession>
<comment type="caution">
    <text evidence="1">The sequence shown here is derived from an EMBL/GenBank/DDBJ whole genome shotgun (WGS) entry which is preliminary data.</text>
</comment>
<dbReference type="SUPFAM" id="SSF52047">
    <property type="entry name" value="RNI-like"/>
    <property type="match status" value="1"/>
</dbReference>
<dbReference type="InterPro" id="IPR032675">
    <property type="entry name" value="LRR_dom_sf"/>
</dbReference>
<dbReference type="EMBL" id="CAICTM010000053">
    <property type="protein sequence ID" value="CAB9499134.1"/>
    <property type="molecule type" value="Genomic_DNA"/>
</dbReference>
<reference evidence="1" key="1">
    <citation type="submission" date="2020-06" db="EMBL/GenBank/DDBJ databases">
        <authorList>
            <consortium name="Plant Systems Biology data submission"/>
        </authorList>
    </citation>
    <scope>NUCLEOTIDE SEQUENCE</scope>
    <source>
        <strain evidence="1">D6</strain>
    </source>
</reference>
<proteinExistence type="predicted"/>
<organism evidence="1 2">
    <name type="scientific">Seminavis robusta</name>
    <dbReference type="NCBI Taxonomy" id="568900"/>
    <lineage>
        <taxon>Eukaryota</taxon>
        <taxon>Sar</taxon>
        <taxon>Stramenopiles</taxon>
        <taxon>Ochrophyta</taxon>
        <taxon>Bacillariophyta</taxon>
        <taxon>Bacillariophyceae</taxon>
        <taxon>Bacillariophycidae</taxon>
        <taxon>Naviculales</taxon>
        <taxon>Naviculaceae</taxon>
        <taxon>Seminavis</taxon>
    </lineage>
</organism>
<protein>
    <submittedName>
        <fullName evidence="1">Uncharacterized protein</fullName>
    </submittedName>
</protein>
<name>A0A9N8DAL1_9STRA</name>
<evidence type="ECO:0000313" key="2">
    <source>
        <dbReference type="Proteomes" id="UP001153069"/>
    </source>
</evidence>
<sequence>MMDAIEAGRELRRRVASFRPGPRLRSRIRFNLPMERNELIQLLDSNRSNAAAAMIRIQTTPTLDADQMVDLFQLVATKLPRLVNVEITCSYRPQPITVRALEHLLQSLKDRLETLRLGAYLTGTRAEYDAMLAQVSQLSSLKTLALSAFGANVTDMPPQESREMTRWVVDSFLRSVKGVETLENVRFCMSQPSMVPNSALEQLCRKTTTDDDNNNNNSSRRRQLDLSMYGVAVSLDLIRVICGPQSAVCALRLSDVRNTINEMAPGIAEGFRHNQSLRELSLRGADVSNQSWTTLLHALAESTSGCLRTLRLDANEITPPMYAALDKLATNCLKRLDISILPRLRANPTNNMGQILGQLCQHLLSQLGNTTNNQQQKPRMLSHLKVHLHGYISLVHGGGQNDAPTDEMRLGFRTQMNECLEETLETNCHLKEVRVVVSGKCLPLSDKASFMLAFNAAGRKDLVAQPDDRQRWVDMIVDESYNTSLVHYLLSLHPERLLPCIPNCELSERRRKRLRDFLVDQDDYGFLRRRSKRLKRMQDDAENW</sequence>